<dbReference type="GO" id="GO:0003824">
    <property type="term" value="F:catalytic activity"/>
    <property type="evidence" value="ECO:0007669"/>
    <property type="project" value="InterPro"/>
</dbReference>
<dbReference type="InterPro" id="IPR000845">
    <property type="entry name" value="Nucleoside_phosphorylase_d"/>
</dbReference>
<dbReference type="Pfam" id="PF01048">
    <property type="entry name" value="PNP_UDP_1"/>
    <property type="match status" value="1"/>
</dbReference>
<name>Q8WZS7_NEUCS</name>
<dbReference type="InterPro" id="IPR035994">
    <property type="entry name" value="Nucleoside_phosphorylase_sf"/>
</dbReference>
<dbReference type="InterPro" id="IPR053137">
    <property type="entry name" value="NLR-like"/>
</dbReference>
<evidence type="ECO:0000259" key="1">
    <source>
        <dbReference type="Pfam" id="PF01048"/>
    </source>
</evidence>
<evidence type="ECO:0000313" key="2">
    <source>
        <dbReference type="EMBL" id="CAD21096.1"/>
    </source>
</evidence>
<feature type="domain" description="Nucleoside phosphorylase" evidence="1">
    <location>
        <begin position="24"/>
        <end position="144"/>
    </location>
</feature>
<dbReference type="PANTHER" id="PTHR46082:SF6">
    <property type="entry name" value="AAA+ ATPASE DOMAIN-CONTAINING PROTEIN-RELATED"/>
    <property type="match status" value="1"/>
</dbReference>
<dbReference type="VEuPathDB" id="FungiDB:NCU03478"/>
<dbReference type="PANTHER" id="PTHR46082">
    <property type="entry name" value="ATP/GTP-BINDING PROTEIN-RELATED"/>
    <property type="match status" value="1"/>
</dbReference>
<dbReference type="EMBL" id="AL669989">
    <property type="protein sequence ID" value="CAD21096.1"/>
    <property type="molecule type" value="Genomic_DNA"/>
</dbReference>
<dbReference type="AlphaFoldDB" id="Q8WZS7"/>
<dbReference type="SUPFAM" id="SSF53167">
    <property type="entry name" value="Purine and uridine phosphorylases"/>
    <property type="match status" value="1"/>
</dbReference>
<proteinExistence type="predicted"/>
<gene>
    <name evidence="2" type="primary">B8L21.100</name>
</gene>
<accession>Q8WZS7</accession>
<reference evidence="2" key="1">
    <citation type="submission" date="2002-01" db="EMBL/GenBank/DDBJ databases">
        <authorList>
            <person name="Schulte U."/>
            <person name="Aign V."/>
            <person name="Hoheisel J."/>
            <person name="Brandt P."/>
            <person name="Fartmann B."/>
            <person name="Holland R."/>
            <person name="Nyakatura G."/>
            <person name="Mewes H.W."/>
            <person name="Mannhaupt G."/>
        </authorList>
    </citation>
    <scope>NUCLEOTIDE SEQUENCE</scope>
</reference>
<protein>
    <submittedName>
        <fullName evidence="2">Uncharacterized protein B8L21.100</fullName>
    </submittedName>
</protein>
<sequence>MATSLAAGQRQEFARPTSRDDFQIAIVCALPLEYDAISLLIDQVWDVKGDQHPFGRAPGDPNTYRNGRISSFNVVLVLLPNMGKVGAAGATASLRSSYPNLSLVLVVGICGGMPFTKEEKEEEILLGDVIISNILIQYDFGRQLSDRFLVKDSIEDSLGRPTQHIRSMLRLLEVESIRDGVEDDAAQYLQMLQRKHDGHPKQRKLGKYKYPGAHKDKLFDCSYEHKHHGPSSSSSSSSDCSLCAAQGSSTCERSMGLSCDDLHCDLSRLVHRERLAAQMQISDQPAFFPLRVFVGRMGSGDGVIRSAKHRQELAERGVIGVEMEGAGVWDQLPCIVIKGVCDYADSHKNKGWQDYAAATAVSVAKAVLEHCVTPMVTGRDPSSYGSGSGHHAVIHGTVSGSNVVMGGVHSTGGGTNNVRIGDNWGRAASWGEI</sequence>
<dbReference type="Gene3D" id="3.40.50.1580">
    <property type="entry name" value="Nucleoside phosphorylase domain"/>
    <property type="match status" value="1"/>
</dbReference>
<dbReference type="GO" id="GO:0009116">
    <property type="term" value="P:nucleoside metabolic process"/>
    <property type="evidence" value="ECO:0007669"/>
    <property type="project" value="InterPro"/>
</dbReference>
<reference evidence="2" key="2">
    <citation type="submission" date="2002-01" db="EMBL/GenBank/DDBJ databases">
        <authorList>
            <person name="German Neurospora genome project"/>
        </authorList>
    </citation>
    <scope>NUCLEOTIDE SEQUENCE</scope>
</reference>
<organism evidence="2">
    <name type="scientific">Neurospora crassa</name>
    <dbReference type="NCBI Taxonomy" id="5141"/>
    <lineage>
        <taxon>Eukaryota</taxon>
        <taxon>Fungi</taxon>
        <taxon>Dikarya</taxon>
        <taxon>Ascomycota</taxon>
        <taxon>Pezizomycotina</taxon>
        <taxon>Sordariomycetes</taxon>
        <taxon>Sordariomycetidae</taxon>
        <taxon>Sordariales</taxon>
        <taxon>Sordariaceae</taxon>
        <taxon>Neurospora</taxon>
    </lineage>
</organism>